<sequence>MVVQQEAFFDPAVASVCSARLRLHDSRKRLLSVAARRYPCQPAVRVVGRGTLPGSFFSNDFAPQRCQLSCSPPNQASIDPQVNAGGSRGSPERHPPRNDRAGKLDQNPDGKAGVVLWCRKAWKPRYRPIARSAVTNPIRIPISMNRPDVTIKVIIENRFSSGR</sequence>
<evidence type="ECO:0000313" key="2">
    <source>
        <dbReference type="EMBL" id="QEG21166.1"/>
    </source>
</evidence>
<dbReference type="EMBL" id="CP042912">
    <property type="protein sequence ID" value="QEG21166.1"/>
    <property type="molecule type" value="Genomic_DNA"/>
</dbReference>
<protein>
    <submittedName>
        <fullName evidence="2">Uncharacterized protein</fullName>
    </submittedName>
</protein>
<evidence type="ECO:0000313" key="3">
    <source>
        <dbReference type="Proteomes" id="UP000322214"/>
    </source>
</evidence>
<feature type="region of interest" description="Disordered" evidence="1">
    <location>
        <begin position="69"/>
        <end position="108"/>
    </location>
</feature>
<name>A0A5B9P953_9BACT</name>
<proteinExistence type="predicted"/>
<organism evidence="2 3">
    <name type="scientific">Mariniblastus fucicola</name>
    <dbReference type="NCBI Taxonomy" id="980251"/>
    <lineage>
        <taxon>Bacteria</taxon>
        <taxon>Pseudomonadati</taxon>
        <taxon>Planctomycetota</taxon>
        <taxon>Planctomycetia</taxon>
        <taxon>Pirellulales</taxon>
        <taxon>Pirellulaceae</taxon>
        <taxon>Mariniblastus</taxon>
    </lineage>
</organism>
<evidence type="ECO:0000256" key="1">
    <source>
        <dbReference type="SAM" id="MobiDB-lite"/>
    </source>
</evidence>
<accession>A0A5B9P953</accession>
<feature type="compositionally biased region" description="Basic and acidic residues" evidence="1">
    <location>
        <begin position="90"/>
        <end position="108"/>
    </location>
</feature>
<gene>
    <name evidence="2" type="ORF">MFFC18_10200</name>
</gene>
<dbReference type="AlphaFoldDB" id="A0A5B9P953"/>
<dbReference type="Proteomes" id="UP000322214">
    <property type="component" value="Chromosome"/>
</dbReference>
<dbReference type="KEGG" id="mff:MFFC18_10200"/>
<keyword evidence="3" id="KW-1185">Reference proteome</keyword>
<feature type="compositionally biased region" description="Polar residues" evidence="1">
    <location>
        <begin position="69"/>
        <end position="80"/>
    </location>
</feature>
<reference evidence="2 3" key="1">
    <citation type="submission" date="2019-08" db="EMBL/GenBank/DDBJ databases">
        <title>Deep-cultivation of Planctomycetes and their phenomic and genomic characterization uncovers novel biology.</title>
        <authorList>
            <person name="Wiegand S."/>
            <person name="Jogler M."/>
            <person name="Boedeker C."/>
            <person name="Pinto D."/>
            <person name="Vollmers J."/>
            <person name="Rivas-Marin E."/>
            <person name="Kohn T."/>
            <person name="Peeters S.H."/>
            <person name="Heuer A."/>
            <person name="Rast P."/>
            <person name="Oberbeckmann S."/>
            <person name="Bunk B."/>
            <person name="Jeske O."/>
            <person name="Meyerdierks A."/>
            <person name="Storesund J.E."/>
            <person name="Kallscheuer N."/>
            <person name="Luecker S."/>
            <person name="Lage O.M."/>
            <person name="Pohl T."/>
            <person name="Merkel B.J."/>
            <person name="Hornburger P."/>
            <person name="Mueller R.-W."/>
            <person name="Bruemmer F."/>
            <person name="Labrenz M."/>
            <person name="Spormann A.M."/>
            <person name="Op den Camp H."/>
            <person name="Overmann J."/>
            <person name="Amann R."/>
            <person name="Jetten M.S.M."/>
            <person name="Mascher T."/>
            <person name="Medema M.H."/>
            <person name="Devos D.P."/>
            <person name="Kaster A.-K."/>
            <person name="Ovreas L."/>
            <person name="Rohde M."/>
            <person name="Galperin M.Y."/>
            <person name="Jogler C."/>
        </authorList>
    </citation>
    <scope>NUCLEOTIDE SEQUENCE [LARGE SCALE GENOMIC DNA]</scope>
    <source>
        <strain evidence="2 3">FC18</strain>
    </source>
</reference>